<dbReference type="InterPro" id="IPR009056">
    <property type="entry name" value="Cyt_c-like_dom"/>
</dbReference>
<evidence type="ECO:0000256" key="2">
    <source>
        <dbReference type="ARBA" id="ARBA00022723"/>
    </source>
</evidence>
<evidence type="ECO:0000256" key="3">
    <source>
        <dbReference type="ARBA" id="ARBA00023004"/>
    </source>
</evidence>
<dbReference type="Pfam" id="PF00034">
    <property type="entry name" value="Cytochrom_C"/>
    <property type="match status" value="1"/>
</dbReference>
<dbReference type="GO" id="GO:0020037">
    <property type="term" value="F:heme binding"/>
    <property type="evidence" value="ECO:0007669"/>
    <property type="project" value="InterPro"/>
</dbReference>
<sequence>MIRSIALAVAILAPLTAAAQDAEAGGDLFMQYCATCHGVDAKGGGPMNSVLVIQPTDLTRLASENDGVFPRVRAISRIDGRDPLVSHGSPMPIFGQFFEGRGETIRGEDGVMIMTSQPVIDLVAYLEGVQE</sequence>
<comment type="caution">
    <text evidence="7">The sequence shown here is derived from an EMBL/GenBank/DDBJ whole genome shotgun (WGS) entry which is preliminary data.</text>
</comment>
<dbReference type="GO" id="GO:0009055">
    <property type="term" value="F:electron transfer activity"/>
    <property type="evidence" value="ECO:0007669"/>
    <property type="project" value="InterPro"/>
</dbReference>
<organism evidence="7 8">
    <name type="scientific">Litoreibacter meonggei</name>
    <dbReference type="NCBI Taxonomy" id="1049199"/>
    <lineage>
        <taxon>Bacteria</taxon>
        <taxon>Pseudomonadati</taxon>
        <taxon>Pseudomonadota</taxon>
        <taxon>Alphaproteobacteria</taxon>
        <taxon>Rhodobacterales</taxon>
        <taxon>Roseobacteraceae</taxon>
        <taxon>Litoreibacter</taxon>
    </lineage>
</organism>
<evidence type="ECO:0000256" key="1">
    <source>
        <dbReference type="ARBA" id="ARBA00022617"/>
    </source>
</evidence>
<dbReference type="Gene3D" id="1.10.760.10">
    <property type="entry name" value="Cytochrome c-like domain"/>
    <property type="match status" value="1"/>
</dbReference>
<dbReference type="InterPro" id="IPR036909">
    <property type="entry name" value="Cyt_c-like_dom_sf"/>
</dbReference>
<evidence type="ECO:0000313" key="7">
    <source>
        <dbReference type="EMBL" id="RLJ58974.1"/>
    </source>
</evidence>
<dbReference type="GO" id="GO:0046872">
    <property type="term" value="F:metal ion binding"/>
    <property type="evidence" value="ECO:0007669"/>
    <property type="project" value="UniProtKB-KW"/>
</dbReference>
<dbReference type="Proteomes" id="UP000269157">
    <property type="component" value="Unassembled WGS sequence"/>
</dbReference>
<keyword evidence="1 4" id="KW-0349">Heme</keyword>
<feature type="domain" description="Cytochrome c" evidence="6">
    <location>
        <begin position="20"/>
        <end position="130"/>
    </location>
</feature>
<accession>A0A497X3X7</accession>
<name>A0A497X3X7_9RHOB</name>
<keyword evidence="2 4" id="KW-0479">Metal-binding</keyword>
<keyword evidence="3 4" id="KW-0408">Iron</keyword>
<keyword evidence="5" id="KW-0732">Signal</keyword>
<dbReference type="SUPFAM" id="SSF46626">
    <property type="entry name" value="Cytochrome c"/>
    <property type="match status" value="1"/>
</dbReference>
<dbReference type="AlphaFoldDB" id="A0A497X3X7"/>
<evidence type="ECO:0000256" key="5">
    <source>
        <dbReference type="SAM" id="SignalP"/>
    </source>
</evidence>
<dbReference type="PROSITE" id="PS51007">
    <property type="entry name" value="CYTC"/>
    <property type="match status" value="1"/>
</dbReference>
<dbReference type="RefSeq" id="WP_211332777.1">
    <property type="nucleotide sequence ID" value="NZ_RCCE01000002.1"/>
</dbReference>
<evidence type="ECO:0000256" key="4">
    <source>
        <dbReference type="PROSITE-ProRule" id="PRU00433"/>
    </source>
</evidence>
<proteinExistence type="predicted"/>
<evidence type="ECO:0000313" key="8">
    <source>
        <dbReference type="Proteomes" id="UP000269157"/>
    </source>
</evidence>
<gene>
    <name evidence="7" type="ORF">BCF46_1115</name>
</gene>
<evidence type="ECO:0000259" key="6">
    <source>
        <dbReference type="PROSITE" id="PS51007"/>
    </source>
</evidence>
<feature type="signal peptide" evidence="5">
    <location>
        <begin position="1"/>
        <end position="19"/>
    </location>
</feature>
<dbReference type="EMBL" id="RCCE01000002">
    <property type="protein sequence ID" value="RLJ58974.1"/>
    <property type="molecule type" value="Genomic_DNA"/>
</dbReference>
<feature type="chain" id="PRO_5019808908" evidence="5">
    <location>
        <begin position="20"/>
        <end position="131"/>
    </location>
</feature>
<reference evidence="7 8" key="1">
    <citation type="submission" date="2018-10" db="EMBL/GenBank/DDBJ databases">
        <title>Genomic Encyclopedia of Archaeal and Bacterial Type Strains, Phase II (KMG-II): from individual species to whole genera.</title>
        <authorList>
            <person name="Goeker M."/>
        </authorList>
    </citation>
    <scope>NUCLEOTIDE SEQUENCE [LARGE SCALE GENOMIC DNA]</scope>
    <source>
        <strain evidence="7 8">DSM 29466</strain>
    </source>
</reference>
<keyword evidence="8" id="KW-1185">Reference proteome</keyword>
<protein>
    <submittedName>
        <fullName evidence="7">Cytochrome c</fullName>
    </submittedName>
</protein>